<dbReference type="Proteomes" id="UP000663852">
    <property type="component" value="Unassembled WGS sequence"/>
</dbReference>
<feature type="non-terminal residue" evidence="1">
    <location>
        <position position="72"/>
    </location>
</feature>
<keyword evidence="4" id="KW-1185">Reference proteome</keyword>
<dbReference type="EMBL" id="CAJNOJ010000891">
    <property type="protein sequence ID" value="CAF1531710.1"/>
    <property type="molecule type" value="Genomic_DNA"/>
</dbReference>
<dbReference type="PRINTS" id="PR01245">
    <property type="entry name" value="RAD1REC1"/>
</dbReference>
<proteinExistence type="predicted"/>
<dbReference type="Gene3D" id="3.70.10.10">
    <property type="match status" value="1"/>
</dbReference>
<evidence type="ECO:0000313" key="4">
    <source>
        <dbReference type="Proteomes" id="UP000663828"/>
    </source>
</evidence>
<evidence type="ECO:0000313" key="2">
    <source>
        <dbReference type="EMBL" id="CAF1510005.1"/>
    </source>
</evidence>
<dbReference type="AlphaFoldDB" id="A0A815R551"/>
<gene>
    <name evidence="3" type="ORF">EDS130_LOCUS44623</name>
    <name evidence="1" type="ORF">XAT740_LOCUS38051</name>
    <name evidence="2" type="ORF">XAT740_LOCUS40163</name>
</gene>
<name>A0A815R551_ADIRI</name>
<dbReference type="OrthoDB" id="337581at2759"/>
<dbReference type="InterPro" id="IPR003021">
    <property type="entry name" value="Rad1_Rec1_Rad17"/>
</dbReference>
<reference evidence="1" key="1">
    <citation type="submission" date="2021-02" db="EMBL/GenBank/DDBJ databases">
        <authorList>
            <person name="Nowell W R."/>
        </authorList>
    </citation>
    <scope>NUCLEOTIDE SEQUENCE</scope>
</reference>
<dbReference type="EMBL" id="CAJNOR010004065">
    <property type="protein sequence ID" value="CAF1472295.1"/>
    <property type="molecule type" value="Genomic_DNA"/>
</dbReference>
<protein>
    <submittedName>
        <fullName evidence="1">Uncharacterized protein</fullName>
    </submittedName>
</protein>
<dbReference type="EMBL" id="CAJNOR010004539">
    <property type="protein sequence ID" value="CAF1510005.1"/>
    <property type="molecule type" value="Genomic_DNA"/>
</dbReference>
<accession>A0A815R551</accession>
<organism evidence="1 4">
    <name type="scientific">Adineta ricciae</name>
    <name type="common">Rotifer</name>
    <dbReference type="NCBI Taxonomy" id="249248"/>
    <lineage>
        <taxon>Eukaryota</taxon>
        <taxon>Metazoa</taxon>
        <taxon>Spiralia</taxon>
        <taxon>Gnathifera</taxon>
        <taxon>Rotifera</taxon>
        <taxon>Eurotatoria</taxon>
        <taxon>Bdelloidea</taxon>
        <taxon>Adinetida</taxon>
        <taxon>Adinetidae</taxon>
        <taxon>Adineta</taxon>
    </lineage>
</organism>
<evidence type="ECO:0000313" key="1">
    <source>
        <dbReference type="EMBL" id="CAF1472295.1"/>
    </source>
</evidence>
<dbReference type="GO" id="GO:0000077">
    <property type="term" value="P:DNA damage checkpoint signaling"/>
    <property type="evidence" value="ECO:0007669"/>
    <property type="project" value="InterPro"/>
</dbReference>
<dbReference type="Pfam" id="PF02144">
    <property type="entry name" value="Rad1"/>
    <property type="match status" value="1"/>
</dbReference>
<comment type="caution">
    <text evidence="1">The sequence shown here is derived from an EMBL/GenBank/DDBJ whole genome shotgun (WGS) entry which is preliminary data.</text>
</comment>
<sequence>YKTQFFQYIVRALSIASKLSLRIDAAGILCAQFLIYTEKDKPSLVEYFFGPDEELTEVDDNTQTSEVVLVED</sequence>
<evidence type="ECO:0000313" key="3">
    <source>
        <dbReference type="EMBL" id="CAF1531710.1"/>
    </source>
</evidence>
<dbReference type="Proteomes" id="UP000663828">
    <property type="component" value="Unassembled WGS sequence"/>
</dbReference>